<dbReference type="AlphaFoldDB" id="A0A2N9G5K8"/>
<evidence type="ECO:0000313" key="3">
    <source>
        <dbReference type="EMBL" id="SPC94354.1"/>
    </source>
</evidence>
<dbReference type="InterPro" id="IPR011990">
    <property type="entry name" value="TPR-like_helical_dom_sf"/>
</dbReference>
<keyword evidence="1" id="KW-0677">Repeat</keyword>
<evidence type="ECO:0000256" key="1">
    <source>
        <dbReference type="ARBA" id="ARBA00022737"/>
    </source>
</evidence>
<dbReference type="GO" id="GO:0009451">
    <property type="term" value="P:RNA modification"/>
    <property type="evidence" value="ECO:0007669"/>
    <property type="project" value="InterPro"/>
</dbReference>
<dbReference type="EMBL" id="OIVN01001470">
    <property type="protein sequence ID" value="SPC94354.1"/>
    <property type="molecule type" value="Genomic_DNA"/>
</dbReference>
<gene>
    <name evidence="3" type="ORF">FSB_LOCUS22236</name>
</gene>
<dbReference type="Pfam" id="PF13041">
    <property type="entry name" value="PPR_2"/>
    <property type="match status" value="1"/>
</dbReference>
<dbReference type="InterPro" id="IPR002885">
    <property type="entry name" value="PPR_rpt"/>
</dbReference>
<dbReference type="NCBIfam" id="TIGR00756">
    <property type="entry name" value="PPR"/>
    <property type="match status" value="2"/>
</dbReference>
<feature type="repeat" description="PPR" evidence="2">
    <location>
        <begin position="194"/>
        <end position="224"/>
    </location>
</feature>
<dbReference type="InterPro" id="IPR046960">
    <property type="entry name" value="PPR_At4g14850-like_plant"/>
</dbReference>
<dbReference type="PROSITE" id="PS51375">
    <property type="entry name" value="PPR"/>
    <property type="match status" value="4"/>
</dbReference>
<evidence type="ECO:0008006" key="4">
    <source>
        <dbReference type="Google" id="ProtNLM"/>
    </source>
</evidence>
<reference evidence="3" key="1">
    <citation type="submission" date="2018-02" db="EMBL/GenBank/DDBJ databases">
        <authorList>
            <person name="Cohen D.B."/>
            <person name="Kent A.D."/>
        </authorList>
    </citation>
    <scope>NUCLEOTIDE SEQUENCE</scope>
</reference>
<organism evidence="3">
    <name type="scientific">Fagus sylvatica</name>
    <name type="common">Beechnut</name>
    <dbReference type="NCBI Taxonomy" id="28930"/>
    <lineage>
        <taxon>Eukaryota</taxon>
        <taxon>Viridiplantae</taxon>
        <taxon>Streptophyta</taxon>
        <taxon>Embryophyta</taxon>
        <taxon>Tracheophyta</taxon>
        <taxon>Spermatophyta</taxon>
        <taxon>Magnoliopsida</taxon>
        <taxon>eudicotyledons</taxon>
        <taxon>Gunneridae</taxon>
        <taxon>Pentapetalae</taxon>
        <taxon>rosids</taxon>
        <taxon>fabids</taxon>
        <taxon>Fagales</taxon>
        <taxon>Fagaceae</taxon>
        <taxon>Fagus</taxon>
    </lineage>
</organism>
<proteinExistence type="predicted"/>
<protein>
    <recommendedName>
        <fullName evidence="4">Pentacotripeptide-repeat region of PRORP domain-containing protein</fullName>
    </recommendedName>
</protein>
<accession>A0A2N9G5K8</accession>
<dbReference type="PANTHER" id="PTHR47926:SF537">
    <property type="entry name" value="PENTACOTRIPEPTIDE-REPEAT REGION OF PRORP DOMAIN-CONTAINING PROTEIN"/>
    <property type="match status" value="1"/>
</dbReference>
<feature type="repeat" description="PPR" evidence="2">
    <location>
        <begin position="124"/>
        <end position="158"/>
    </location>
</feature>
<sequence length="436" mass="48958">MHQYDAPKASPCPNALFRPLLRPFLSSKLLTVSALSPFSSLDYACHVFDQIPQPNLYSWNTLIRAYASSSDPTQSFVLFLQLLHQCELFPYKFTFPFVIKVASELKAFQVGRVLHGMAIKALLDVVSWNSMIKAFAQGGFPEEALELFRGMEKENVKPNDVTMLGVLSACTKKLDLEFRRWVCSYIERNEISVNLTLSNAMLGICMKCGSVEDAKRLFDKMQEKDIFSWTTMLDGYAMFGEYDEAQRVSDAMPCKDIAAWNALISTYEQSGKPKEALASSQLGAIDLGRWIDVYIKKHGIKLNCHLTTSLIDMNAKCGDQEKALELFYSAKRKDVFVWSAMIAGLAMHGHGRAAIDLFSKVLEAKVKPVATQPKHYACMVDILDCSGLLQEAVELIKKMPLVPTASVWGALLGACILHGNIEEAYERFWTKERTRL</sequence>
<feature type="repeat" description="PPR" evidence="2">
    <location>
        <begin position="334"/>
        <end position="368"/>
    </location>
</feature>
<name>A0A2N9G5K8_FAGSY</name>
<feature type="repeat" description="PPR" evidence="2">
    <location>
        <begin position="225"/>
        <end position="259"/>
    </location>
</feature>
<evidence type="ECO:0000256" key="2">
    <source>
        <dbReference type="PROSITE-ProRule" id="PRU00708"/>
    </source>
</evidence>
<dbReference type="PANTHER" id="PTHR47926">
    <property type="entry name" value="PENTATRICOPEPTIDE REPEAT-CONTAINING PROTEIN"/>
    <property type="match status" value="1"/>
</dbReference>
<dbReference type="GO" id="GO:0003723">
    <property type="term" value="F:RNA binding"/>
    <property type="evidence" value="ECO:0007669"/>
    <property type="project" value="InterPro"/>
</dbReference>
<dbReference type="Gene3D" id="1.25.40.10">
    <property type="entry name" value="Tetratricopeptide repeat domain"/>
    <property type="match status" value="3"/>
</dbReference>
<dbReference type="Pfam" id="PF01535">
    <property type="entry name" value="PPR"/>
    <property type="match status" value="6"/>
</dbReference>